<dbReference type="EMBL" id="BAAAKW010000011">
    <property type="protein sequence ID" value="GAA1208585.1"/>
    <property type="molecule type" value="Genomic_DNA"/>
</dbReference>
<dbReference type="InterPro" id="IPR023198">
    <property type="entry name" value="PGP-like_dom2"/>
</dbReference>
<dbReference type="Pfam" id="PF00702">
    <property type="entry name" value="Hydrolase"/>
    <property type="match status" value="1"/>
</dbReference>
<accession>A0ABP4G0E4</accession>
<dbReference type="SUPFAM" id="SSF56784">
    <property type="entry name" value="HAD-like"/>
    <property type="match status" value="1"/>
</dbReference>
<dbReference type="Proteomes" id="UP001500943">
    <property type="component" value="Unassembled WGS sequence"/>
</dbReference>
<dbReference type="InterPro" id="IPR023214">
    <property type="entry name" value="HAD_sf"/>
</dbReference>
<protein>
    <submittedName>
        <fullName evidence="2">Haloacid dehalogenase type II</fullName>
    </submittedName>
</protein>
<dbReference type="InterPro" id="IPR006328">
    <property type="entry name" value="2-HAD"/>
</dbReference>
<dbReference type="Gene3D" id="1.10.150.240">
    <property type="entry name" value="Putative phosphatase, domain 2"/>
    <property type="match status" value="1"/>
</dbReference>
<keyword evidence="3" id="KW-1185">Reference proteome</keyword>
<dbReference type="SFLD" id="SFLDG01129">
    <property type="entry name" value="C1.5:_HAD__Beta-PGM__Phosphata"/>
    <property type="match status" value="1"/>
</dbReference>
<dbReference type="PANTHER" id="PTHR43316:SF3">
    <property type="entry name" value="HALOACID DEHALOGENASE, TYPE II (AFU_ORTHOLOGUE AFUA_2G07750)-RELATED"/>
    <property type="match status" value="1"/>
</dbReference>
<organism evidence="2 3">
    <name type="scientific">Rhodoglobus aureus</name>
    <dbReference type="NCBI Taxonomy" id="191497"/>
    <lineage>
        <taxon>Bacteria</taxon>
        <taxon>Bacillati</taxon>
        <taxon>Actinomycetota</taxon>
        <taxon>Actinomycetes</taxon>
        <taxon>Micrococcales</taxon>
        <taxon>Microbacteriaceae</taxon>
        <taxon>Rhodoglobus</taxon>
    </lineage>
</organism>
<reference evidence="3" key="1">
    <citation type="journal article" date="2019" name="Int. J. Syst. Evol. Microbiol.">
        <title>The Global Catalogue of Microorganisms (GCM) 10K type strain sequencing project: providing services to taxonomists for standard genome sequencing and annotation.</title>
        <authorList>
            <consortium name="The Broad Institute Genomics Platform"/>
            <consortium name="The Broad Institute Genome Sequencing Center for Infectious Disease"/>
            <person name="Wu L."/>
            <person name="Ma J."/>
        </authorList>
    </citation>
    <scope>NUCLEOTIDE SEQUENCE [LARGE SCALE GENOMIC DNA]</scope>
    <source>
        <strain evidence="3">JCM 12762</strain>
    </source>
</reference>
<dbReference type="RefSeq" id="WP_343922832.1">
    <property type="nucleotide sequence ID" value="NZ_BAAAKW010000011.1"/>
</dbReference>
<sequence length="223" mass="23821">MSGRALTIFFDVNETLSNLEPVADVFEEIGAGRPVAATWFNTILRDGFALTTAGSTALFGEIAATSARDTLRGLHLNGSLKDSVDAVLHAFSHVQLHADVAEGIRNLHNAGHRLFTLSNGPTTTAKRLLETAGISSLVTDLLSVEGHSPWKPARAAYEDALARTGTDGIAYLVAVHPWDIHGATEAGLSTVWINRTAATYPEHFHPPTVTVSNLRELAAYLGD</sequence>
<evidence type="ECO:0000256" key="1">
    <source>
        <dbReference type="ARBA" id="ARBA00022801"/>
    </source>
</evidence>
<proteinExistence type="predicted"/>
<name>A0ABP4G0E4_9MICO</name>
<dbReference type="Gene3D" id="3.40.50.1000">
    <property type="entry name" value="HAD superfamily/HAD-like"/>
    <property type="match status" value="1"/>
</dbReference>
<evidence type="ECO:0000313" key="2">
    <source>
        <dbReference type="EMBL" id="GAA1208585.1"/>
    </source>
</evidence>
<dbReference type="InterPro" id="IPR051540">
    <property type="entry name" value="S-2-haloacid_dehalogenase"/>
</dbReference>
<gene>
    <name evidence="2" type="ORF">GCM10009655_04700</name>
</gene>
<keyword evidence="1" id="KW-0378">Hydrolase</keyword>
<evidence type="ECO:0000313" key="3">
    <source>
        <dbReference type="Proteomes" id="UP001500943"/>
    </source>
</evidence>
<dbReference type="PANTHER" id="PTHR43316">
    <property type="entry name" value="HYDROLASE, HALOACID DELAHOGENASE-RELATED"/>
    <property type="match status" value="1"/>
</dbReference>
<dbReference type="NCBIfam" id="TIGR01428">
    <property type="entry name" value="HAD_type_II"/>
    <property type="match status" value="1"/>
</dbReference>
<dbReference type="SFLD" id="SFLDS00003">
    <property type="entry name" value="Haloacid_Dehalogenase"/>
    <property type="match status" value="1"/>
</dbReference>
<comment type="caution">
    <text evidence="2">The sequence shown here is derived from an EMBL/GenBank/DDBJ whole genome shotgun (WGS) entry which is preliminary data.</text>
</comment>
<dbReference type="InterPro" id="IPR036412">
    <property type="entry name" value="HAD-like_sf"/>
</dbReference>